<evidence type="ECO:0000313" key="1">
    <source>
        <dbReference type="EMBL" id="KAA6350482.1"/>
    </source>
</evidence>
<name>A0A5J4SXI1_9ZZZZ</name>
<dbReference type="PROSITE" id="PS51257">
    <property type="entry name" value="PROKAR_LIPOPROTEIN"/>
    <property type="match status" value="1"/>
</dbReference>
<proteinExistence type="predicted"/>
<sequence length="153" mass="16696">MKKITYFGLFVTVLCTVFACSSSPKSQPQTEPESEAQVLSPGDVAKEYLGYAVAGDFEKLVATVAVTGDVTAEDFEKQKEAILIILKEGTVNASNDEKGGVKSIEIVSETVSEDGNSAQVVLKQTFGNDETQEQTYNLLKQEDTWKWIFNSAL</sequence>
<reference evidence="1" key="1">
    <citation type="submission" date="2019-03" db="EMBL/GenBank/DDBJ databases">
        <title>Single cell metagenomics reveals metabolic interactions within the superorganism composed of flagellate Streblomastix strix and complex community of Bacteroidetes bacteria on its surface.</title>
        <authorList>
            <person name="Treitli S.C."/>
            <person name="Kolisko M."/>
            <person name="Husnik F."/>
            <person name="Keeling P."/>
            <person name="Hampl V."/>
        </authorList>
    </citation>
    <scope>NUCLEOTIDE SEQUENCE</scope>
    <source>
        <strain evidence="1">STM</strain>
    </source>
</reference>
<comment type="caution">
    <text evidence="1">The sequence shown here is derived from an EMBL/GenBank/DDBJ whole genome shotgun (WGS) entry which is preliminary data.</text>
</comment>
<dbReference type="AlphaFoldDB" id="A0A5J4SXI1"/>
<dbReference type="Gene3D" id="3.10.450.50">
    <property type="match status" value="1"/>
</dbReference>
<protein>
    <submittedName>
        <fullName evidence="1">Uncharacterized protein</fullName>
    </submittedName>
</protein>
<accession>A0A5J4SXI1</accession>
<organism evidence="1">
    <name type="scientific">termite gut metagenome</name>
    <dbReference type="NCBI Taxonomy" id="433724"/>
    <lineage>
        <taxon>unclassified sequences</taxon>
        <taxon>metagenomes</taxon>
        <taxon>organismal metagenomes</taxon>
    </lineage>
</organism>
<gene>
    <name evidence="1" type="ORF">EZS27_002089</name>
</gene>
<dbReference type="EMBL" id="SNRY01000027">
    <property type="protein sequence ID" value="KAA6350482.1"/>
    <property type="molecule type" value="Genomic_DNA"/>
</dbReference>